<evidence type="ECO:0000313" key="4">
    <source>
        <dbReference type="EMBL" id="GGX69333.1"/>
    </source>
</evidence>
<dbReference type="GO" id="GO:0017089">
    <property type="term" value="F:glycolipid transfer activity"/>
    <property type="evidence" value="ECO:0007669"/>
    <property type="project" value="TreeGrafter"/>
</dbReference>
<dbReference type="PANTHER" id="PTHR36504:SF1">
    <property type="entry name" value="LIPOPOLYSACCHARIDE EXPORT SYSTEM PROTEIN LPTA"/>
    <property type="match status" value="1"/>
</dbReference>
<dbReference type="GO" id="GO:0009279">
    <property type="term" value="C:cell outer membrane"/>
    <property type="evidence" value="ECO:0007669"/>
    <property type="project" value="TreeGrafter"/>
</dbReference>
<feature type="domain" description="Organic solvent tolerance-like N-terminal" evidence="3">
    <location>
        <begin position="42"/>
        <end position="141"/>
    </location>
</feature>
<proteinExistence type="predicted"/>
<feature type="chain" id="PRO_5037273016" description="Organic solvent tolerance-like N-terminal domain-containing protein" evidence="2">
    <location>
        <begin position="23"/>
        <end position="175"/>
    </location>
</feature>
<keyword evidence="5" id="KW-1185">Reference proteome</keyword>
<dbReference type="InterPro" id="IPR005653">
    <property type="entry name" value="OstA-like_N"/>
</dbReference>
<dbReference type="Pfam" id="PF03968">
    <property type="entry name" value="LptD_N"/>
    <property type="match status" value="1"/>
</dbReference>
<dbReference type="AlphaFoldDB" id="A0A918KQC2"/>
<organism evidence="4 5">
    <name type="scientific">Litorimonas cladophorae</name>
    <dbReference type="NCBI Taxonomy" id="1220491"/>
    <lineage>
        <taxon>Bacteria</taxon>
        <taxon>Pseudomonadati</taxon>
        <taxon>Pseudomonadota</taxon>
        <taxon>Alphaproteobacteria</taxon>
        <taxon>Maricaulales</taxon>
        <taxon>Robiginitomaculaceae</taxon>
    </lineage>
</organism>
<keyword evidence="1 2" id="KW-0732">Signal</keyword>
<dbReference type="EMBL" id="BMYV01000002">
    <property type="protein sequence ID" value="GGX69333.1"/>
    <property type="molecule type" value="Genomic_DNA"/>
</dbReference>
<dbReference type="Proteomes" id="UP000600865">
    <property type="component" value="Unassembled WGS sequence"/>
</dbReference>
<evidence type="ECO:0000259" key="3">
    <source>
        <dbReference type="Pfam" id="PF03968"/>
    </source>
</evidence>
<dbReference type="InterPro" id="IPR052037">
    <property type="entry name" value="LPS_export_LptA"/>
</dbReference>
<dbReference type="GO" id="GO:0030288">
    <property type="term" value="C:outer membrane-bounded periplasmic space"/>
    <property type="evidence" value="ECO:0007669"/>
    <property type="project" value="TreeGrafter"/>
</dbReference>
<dbReference type="GO" id="GO:0015920">
    <property type="term" value="P:lipopolysaccharide transport"/>
    <property type="evidence" value="ECO:0007669"/>
    <property type="project" value="TreeGrafter"/>
</dbReference>
<evidence type="ECO:0000256" key="1">
    <source>
        <dbReference type="ARBA" id="ARBA00022729"/>
    </source>
</evidence>
<feature type="signal peptide" evidence="2">
    <location>
        <begin position="1"/>
        <end position="22"/>
    </location>
</feature>
<gene>
    <name evidence="4" type="ORF">GCM10011309_19140</name>
</gene>
<accession>A0A918KQC2</accession>
<dbReference type="PANTHER" id="PTHR36504">
    <property type="entry name" value="LIPOPOLYSACCHARIDE EXPORT SYSTEM PROTEIN LPTA"/>
    <property type="match status" value="1"/>
</dbReference>
<sequence length="175" mass="18857">MRSFLTFSAALLMSAFSHSAYAQFSPDSAADTVLYADDTVSTNGVITLTGQADIRQGDVRLLADKIEIYTDGNGGGLVSTEGFNRMVATGNFYYITPEQEVRGEKGVYTRANDSFVVTGDVILLQEDSVVTGSRLDYNLTTRAAKVVSECKGRGCAKEQRVAILIRSTNSDQGTN</sequence>
<name>A0A918KQC2_9PROT</name>
<evidence type="ECO:0000256" key="2">
    <source>
        <dbReference type="SAM" id="SignalP"/>
    </source>
</evidence>
<dbReference type="Gene3D" id="2.60.450.10">
    <property type="entry name" value="Lipopolysaccharide (LPS) transport protein A like domain"/>
    <property type="match status" value="1"/>
</dbReference>
<comment type="caution">
    <text evidence="4">The sequence shown here is derived from an EMBL/GenBank/DDBJ whole genome shotgun (WGS) entry which is preliminary data.</text>
</comment>
<reference evidence="4 5" key="1">
    <citation type="journal article" date="2014" name="Int. J. Syst. Evol. Microbiol.">
        <title>Complete genome sequence of Corynebacterium casei LMG S-19264T (=DSM 44701T), isolated from a smear-ripened cheese.</title>
        <authorList>
            <consortium name="US DOE Joint Genome Institute (JGI-PGF)"/>
            <person name="Walter F."/>
            <person name="Albersmeier A."/>
            <person name="Kalinowski J."/>
            <person name="Ruckert C."/>
        </authorList>
    </citation>
    <scope>NUCLEOTIDE SEQUENCE [LARGE SCALE GENOMIC DNA]</scope>
    <source>
        <strain evidence="4 5">KCTC 23968</strain>
    </source>
</reference>
<evidence type="ECO:0000313" key="5">
    <source>
        <dbReference type="Proteomes" id="UP000600865"/>
    </source>
</evidence>
<dbReference type="RefSeq" id="WP_189584898.1">
    <property type="nucleotide sequence ID" value="NZ_BMYV01000002.1"/>
</dbReference>
<protein>
    <recommendedName>
        <fullName evidence="3">Organic solvent tolerance-like N-terminal domain-containing protein</fullName>
    </recommendedName>
</protein>